<evidence type="ECO:0000256" key="1">
    <source>
        <dbReference type="ARBA" id="ARBA00022723"/>
    </source>
</evidence>
<evidence type="ECO:0000256" key="3">
    <source>
        <dbReference type="ARBA" id="ARBA00023002"/>
    </source>
</evidence>
<dbReference type="Pfam" id="PF14226">
    <property type="entry name" value="DIOX_N"/>
    <property type="match status" value="1"/>
</dbReference>
<feature type="domain" description="Non-haem dioxygenase N-terminal" evidence="5">
    <location>
        <begin position="92"/>
        <end position="155"/>
    </location>
</feature>
<evidence type="ECO:0000256" key="2">
    <source>
        <dbReference type="ARBA" id="ARBA00022896"/>
    </source>
</evidence>
<comment type="caution">
    <text evidence="6">The sequence shown here is derived from an EMBL/GenBank/DDBJ whole genome shotgun (WGS) entry which is preliminary data.</text>
</comment>
<keyword evidence="2" id="KW-0847">Vitamin C</keyword>
<name>A0ABS8SK32_DATST</name>
<accession>A0ABS8SK32</accession>
<keyword evidence="4" id="KW-0408">Iron</keyword>
<proteinExistence type="predicted"/>
<dbReference type="InterPro" id="IPR026992">
    <property type="entry name" value="DIOX_N"/>
</dbReference>
<dbReference type="InterPro" id="IPR027443">
    <property type="entry name" value="IPNS-like_sf"/>
</dbReference>
<sequence length="156" mass="17932">WLCGLVGRRLWLQPRYSPLFLELSCRPEPDVHRPSQLSPCDKFNFLAFDNTQAGVKGLVDAGVTKVPRIFYTVEDPYTTKASDDPENTQLNIPVLDLDGISKHPIQRMEIVEKIRDASEVWGFFQVVNHGIPQCVLDEMLNGVRRFYEQDSEVKKR</sequence>
<feature type="non-terminal residue" evidence="6">
    <location>
        <position position="1"/>
    </location>
</feature>
<evidence type="ECO:0000313" key="6">
    <source>
        <dbReference type="EMBL" id="MCD7459201.1"/>
    </source>
</evidence>
<dbReference type="Gene3D" id="2.60.120.330">
    <property type="entry name" value="B-lactam Antibiotic, Isopenicillin N Synthase, Chain"/>
    <property type="match status" value="1"/>
</dbReference>
<evidence type="ECO:0000313" key="7">
    <source>
        <dbReference type="Proteomes" id="UP000823775"/>
    </source>
</evidence>
<keyword evidence="3" id="KW-0560">Oxidoreductase</keyword>
<dbReference type="EMBL" id="JACEIK010000567">
    <property type="protein sequence ID" value="MCD7459201.1"/>
    <property type="molecule type" value="Genomic_DNA"/>
</dbReference>
<gene>
    <name evidence="6" type="ORF">HAX54_040283</name>
</gene>
<dbReference type="SUPFAM" id="SSF51197">
    <property type="entry name" value="Clavaminate synthase-like"/>
    <property type="match status" value="1"/>
</dbReference>
<evidence type="ECO:0000259" key="5">
    <source>
        <dbReference type="Pfam" id="PF14226"/>
    </source>
</evidence>
<keyword evidence="1" id="KW-0479">Metal-binding</keyword>
<organism evidence="6 7">
    <name type="scientific">Datura stramonium</name>
    <name type="common">Jimsonweed</name>
    <name type="synonym">Common thornapple</name>
    <dbReference type="NCBI Taxonomy" id="4076"/>
    <lineage>
        <taxon>Eukaryota</taxon>
        <taxon>Viridiplantae</taxon>
        <taxon>Streptophyta</taxon>
        <taxon>Embryophyta</taxon>
        <taxon>Tracheophyta</taxon>
        <taxon>Spermatophyta</taxon>
        <taxon>Magnoliopsida</taxon>
        <taxon>eudicotyledons</taxon>
        <taxon>Gunneridae</taxon>
        <taxon>Pentapetalae</taxon>
        <taxon>asterids</taxon>
        <taxon>lamiids</taxon>
        <taxon>Solanales</taxon>
        <taxon>Solanaceae</taxon>
        <taxon>Solanoideae</taxon>
        <taxon>Datureae</taxon>
        <taxon>Datura</taxon>
    </lineage>
</organism>
<keyword evidence="7" id="KW-1185">Reference proteome</keyword>
<dbReference type="PANTHER" id="PTHR10209">
    <property type="entry name" value="OXIDOREDUCTASE, 2OG-FE II OXYGENASE FAMILY PROTEIN"/>
    <property type="match status" value="1"/>
</dbReference>
<protein>
    <recommendedName>
        <fullName evidence="5">Non-haem dioxygenase N-terminal domain-containing protein</fullName>
    </recommendedName>
</protein>
<reference evidence="6 7" key="1">
    <citation type="journal article" date="2021" name="BMC Genomics">
        <title>Datura genome reveals duplications of psychoactive alkaloid biosynthetic genes and high mutation rate following tissue culture.</title>
        <authorList>
            <person name="Rajewski A."/>
            <person name="Carter-House D."/>
            <person name="Stajich J."/>
            <person name="Litt A."/>
        </authorList>
    </citation>
    <scope>NUCLEOTIDE SEQUENCE [LARGE SCALE GENOMIC DNA]</scope>
    <source>
        <strain evidence="6">AR-01</strain>
    </source>
</reference>
<dbReference type="Proteomes" id="UP000823775">
    <property type="component" value="Unassembled WGS sequence"/>
</dbReference>
<dbReference type="PANTHER" id="PTHR10209:SF859">
    <property type="entry name" value="OS03G0690500 PROTEIN"/>
    <property type="match status" value="1"/>
</dbReference>
<evidence type="ECO:0000256" key="4">
    <source>
        <dbReference type="ARBA" id="ARBA00023004"/>
    </source>
</evidence>